<dbReference type="Proteomes" id="UP000473658">
    <property type="component" value="Unassembled WGS sequence"/>
</dbReference>
<evidence type="ECO:0000259" key="1">
    <source>
        <dbReference type="Pfam" id="PF06742"/>
    </source>
</evidence>
<protein>
    <submittedName>
        <fullName evidence="3">DUF1254 domain-containing protein</fullName>
    </submittedName>
</protein>
<dbReference type="Gene3D" id="2.60.40.1610">
    <property type="entry name" value="Domain of unknown function DUF1254"/>
    <property type="match status" value="1"/>
</dbReference>
<dbReference type="AlphaFoldDB" id="A0AA88EVY7"/>
<dbReference type="SUPFAM" id="SSF160935">
    <property type="entry name" value="VPA0735-like"/>
    <property type="match status" value="1"/>
</dbReference>
<evidence type="ECO:0000259" key="2">
    <source>
        <dbReference type="Pfam" id="PF06863"/>
    </source>
</evidence>
<gene>
    <name evidence="3" type="ORF">DXM27_25470</name>
</gene>
<dbReference type="Pfam" id="PF06742">
    <property type="entry name" value="DUF1214"/>
    <property type="match status" value="1"/>
</dbReference>
<evidence type="ECO:0000313" key="3">
    <source>
        <dbReference type="EMBL" id="KAA3497842.1"/>
    </source>
</evidence>
<dbReference type="InterPro" id="IPR010679">
    <property type="entry name" value="DUF1254"/>
</dbReference>
<dbReference type="InterPro" id="IPR037049">
    <property type="entry name" value="DUF1214_C_sf"/>
</dbReference>
<dbReference type="Pfam" id="PF06863">
    <property type="entry name" value="DUF1254"/>
    <property type="match status" value="1"/>
</dbReference>
<dbReference type="EMBL" id="QRFF01000014">
    <property type="protein sequence ID" value="KAA3497842.1"/>
    <property type="molecule type" value="Genomic_DNA"/>
</dbReference>
<dbReference type="InterPro" id="IPR010621">
    <property type="entry name" value="DUF1214"/>
</dbReference>
<name>A0AA88EVY7_RHIRH</name>
<feature type="domain" description="DUF1214" evidence="1">
    <location>
        <begin position="305"/>
        <end position="416"/>
    </location>
</feature>
<feature type="domain" description="DUF1254" evidence="2">
    <location>
        <begin position="56"/>
        <end position="179"/>
    </location>
</feature>
<comment type="caution">
    <text evidence="3">The sequence shown here is derived from an EMBL/GenBank/DDBJ whole genome shotgun (WGS) entry which is preliminary data.</text>
</comment>
<evidence type="ECO:0000313" key="4">
    <source>
        <dbReference type="Proteomes" id="UP000473658"/>
    </source>
</evidence>
<dbReference type="Gene3D" id="2.60.120.600">
    <property type="entry name" value="Domain of unknown function DUF1214, C-terminal domain"/>
    <property type="match status" value="1"/>
</dbReference>
<sequence>MGGATALSLALCPMTFAAERSPDLATLTDAYVYLLGRALVVRQEVNDLKEKGVRFNAIKHNPLGSADFVNPNFDVAYFEAWFAVDEHSAVILEVPEIKDRYYTAQILDEWGEVIVNINERTMPSKPFGRFALVSPGSKAKLPKDVQPIILHSDKAKMLGRVELKADPEGATKLQHAFKVSVVGKPKIATPPPLAAFDNNTLIGVELFDNVDKLLGSALDVAPNAAELQAKVHAVADYVSSGKDARASVAEDLKEIVPKFKRDVLTKTAPYRNHWLCANTGGNYGSNFAQRTSANYAGIWANNPAEVVYFPATRDAEEKPLDGGRNYVIHFPADALPEKVVDAYWSVILVSVPDYRVIPNDFKRYNFNSYSGLEKEPDGSLKIGIGAKPVAGVPERNWLPSAEGKPFSLTFRTYVPKDIVKRCEWTPAPVTEVK</sequence>
<dbReference type="PANTHER" id="PTHR36509:SF2">
    <property type="entry name" value="BLL3101 PROTEIN"/>
    <property type="match status" value="1"/>
</dbReference>
<dbReference type="PANTHER" id="PTHR36509">
    <property type="entry name" value="BLL3101 PROTEIN"/>
    <property type="match status" value="1"/>
</dbReference>
<reference evidence="3 4" key="1">
    <citation type="submission" date="2018-08" db="EMBL/GenBank/DDBJ databases">
        <title>Crown Gall in kiwifruit.</title>
        <authorList>
            <person name="Visnovsky S.B."/>
            <person name="Pitman A.R."/>
        </authorList>
    </citation>
    <scope>NUCLEOTIDE SEQUENCE [LARGE SCALE GENOMIC DNA]</scope>
    <source>
        <strain evidence="3 4">SBV_302_78_2</strain>
    </source>
</reference>
<organism evidence="3 4">
    <name type="scientific">Rhizobium rhizogenes</name>
    <name type="common">Agrobacterium rhizogenes</name>
    <dbReference type="NCBI Taxonomy" id="359"/>
    <lineage>
        <taxon>Bacteria</taxon>
        <taxon>Pseudomonadati</taxon>
        <taxon>Pseudomonadota</taxon>
        <taxon>Alphaproteobacteria</taxon>
        <taxon>Hyphomicrobiales</taxon>
        <taxon>Rhizobiaceae</taxon>
        <taxon>Rhizobium/Agrobacterium group</taxon>
        <taxon>Rhizobium</taxon>
    </lineage>
</organism>
<accession>A0AA88EVY7</accession>
<dbReference type="InterPro" id="IPR037050">
    <property type="entry name" value="DUF1254_sf"/>
</dbReference>
<proteinExistence type="predicted"/>